<evidence type="ECO:0000256" key="1">
    <source>
        <dbReference type="PROSITE-ProRule" id="PRU01251"/>
    </source>
</evidence>
<keyword evidence="3" id="KW-0645">Protease</keyword>
<keyword evidence="4" id="KW-1185">Reference proteome</keyword>
<evidence type="ECO:0000313" key="3">
    <source>
        <dbReference type="EMBL" id="MFD0783503.1"/>
    </source>
</evidence>
<dbReference type="Pfam" id="PF02861">
    <property type="entry name" value="Clp_N"/>
    <property type="match status" value="1"/>
</dbReference>
<comment type="caution">
    <text evidence="3">The sequence shown here is derived from an EMBL/GenBank/DDBJ whole genome shotgun (WGS) entry which is preliminary data.</text>
</comment>
<evidence type="ECO:0000259" key="2">
    <source>
        <dbReference type="PROSITE" id="PS51903"/>
    </source>
</evidence>
<dbReference type="GO" id="GO:0008233">
    <property type="term" value="F:peptidase activity"/>
    <property type="evidence" value="ECO:0007669"/>
    <property type="project" value="UniProtKB-KW"/>
</dbReference>
<gene>
    <name evidence="3" type="ORF">ACFQZ8_06195</name>
</gene>
<protein>
    <submittedName>
        <fullName evidence="3">Clp protease N-terminal domain-containing protein</fullName>
    </submittedName>
</protein>
<dbReference type="Proteomes" id="UP001597053">
    <property type="component" value="Unassembled WGS sequence"/>
</dbReference>
<dbReference type="InterPro" id="IPR036628">
    <property type="entry name" value="Clp_N_dom_sf"/>
</dbReference>
<organism evidence="3 4">
    <name type="scientific">Micromonospora azadirachtae</name>
    <dbReference type="NCBI Taxonomy" id="1970735"/>
    <lineage>
        <taxon>Bacteria</taxon>
        <taxon>Bacillati</taxon>
        <taxon>Actinomycetota</taxon>
        <taxon>Actinomycetes</taxon>
        <taxon>Micromonosporales</taxon>
        <taxon>Micromonosporaceae</taxon>
        <taxon>Micromonospora</taxon>
    </lineage>
</organism>
<dbReference type="Gene3D" id="1.10.1780.10">
    <property type="entry name" value="Clp, N-terminal domain"/>
    <property type="match status" value="1"/>
</dbReference>
<dbReference type="InterPro" id="IPR004176">
    <property type="entry name" value="Clp_R_N"/>
</dbReference>
<name>A0ABW2ZXZ2_9ACTN</name>
<dbReference type="GO" id="GO:0006508">
    <property type="term" value="P:proteolysis"/>
    <property type="evidence" value="ECO:0007669"/>
    <property type="project" value="UniProtKB-KW"/>
</dbReference>
<proteinExistence type="predicted"/>
<dbReference type="SUPFAM" id="SSF81923">
    <property type="entry name" value="Double Clp-N motif"/>
    <property type="match status" value="1"/>
</dbReference>
<feature type="domain" description="Clp R" evidence="2">
    <location>
        <begin position="3"/>
        <end position="55"/>
    </location>
</feature>
<dbReference type="EMBL" id="JBHTHM010000162">
    <property type="protein sequence ID" value="MFD0783503.1"/>
    <property type="molecule type" value="Genomic_DNA"/>
</dbReference>
<evidence type="ECO:0000313" key="4">
    <source>
        <dbReference type="Proteomes" id="UP001597053"/>
    </source>
</evidence>
<keyword evidence="1" id="KW-0677">Repeat</keyword>
<reference evidence="4" key="1">
    <citation type="journal article" date="2019" name="Int. J. Syst. Evol. Microbiol.">
        <title>The Global Catalogue of Microorganisms (GCM) 10K type strain sequencing project: providing services to taxonomists for standard genome sequencing and annotation.</title>
        <authorList>
            <consortium name="The Broad Institute Genomics Platform"/>
            <consortium name="The Broad Institute Genome Sequencing Center for Infectious Disease"/>
            <person name="Wu L."/>
            <person name="Ma J."/>
        </authorList>
    </citation>
    <scope>NUCLEOTIDE SEQUENCE [LARGE SCALE GENOMIC DNA]</scope>
    <source>
        <strain evidence="4">JCM 32148</strain>
    </source>
</reference>
<keyword evidence="3" id="KW-0378">Hydrolase</keyword>
<dbReference type="PROSITE" id="PS51903">
    <property type="entry name" value="CLP_R"/>
    <property type="match status" value="1"/>
</dbReference>
<accession>A0ABW2ZXZ2</accession>
<sequence>MNTERLTTKSRETITGAVALANQRGHATVEPWHLLSSLLDTEGEAAAVLLRAGAA</sequence>
<feature type="non-terminal residue" evidence="3">
    <location>
        <position position="55"/>
    </location>
</feature>